<name>A0A6P8JAR8_DROMA</name>
<gene>
    <name evidence="6" type="primary">LOC117135999</name>
</gene>
<protein>
    <submittedName>
        <fullName evidence="6">Uncharacterized protein LOC117135999</fullName>
    </submittedName>
</protein>
<feature type="chain" id="PRO_5028303501" evidence="3">
    <location>
        <begin position="24"/>
        <end position="196"/>
    </location>
</feature>
<feature type="transmembrane region" description="Helical" evidence="2">
    <location>
        <begin position="174"/>
        <end position="193"/>
    </location>
</feature>
<dbReference type="RefSeq" id="XP_033152505.1">
    <property type="nucleotide sequence ID" value="XM_033296614.1"/>
</dbReference>
<organism evidence="5 6">
    <name type="scientific">Drosophila mauritiana</name>
    <name type="common">Fruit fly</name>
    <dbReference type="NCBI Taxonomy" id="7226"/>
    <lineage>
        <taxon>Eukaryota</taxon>
        <taxon>Metazoa</taxon>
        <taxon>Ecdysozoa</taxon>
        <taxon>Arthropoda</taxon>
        <taxon>Hexapoda</taxon>
        <taxon>Insecta</taxon>
        <taxon>Pterygota</taxon>
        <taxon>Neoptera</taxon>
        <taxon>Endopterygota</taxon>
        <taxon>Diptera</taxon>
        <taxon>Brachycera</taxon>
        <taxon>Muscomorpha</taxon>
        <taxon>Ephydroidea</taxon>
        <taxon>Drosophilidae</taxon>
        <taxon>Drosophila</taxon>
        <taxon>Sophophora</taxon>
    </lineage>
</organism>
<evidence type="ECO:0000259" key="4">
    <source>
        <dbReference type="PROSITE" id="PS50835"/>
    </source>
</evidence>
<feature type="domain" description="Ig-like" evidence="4">
    <location>
        <begin position="59"/>
        <end position="155"/>
    </location>
</feature>
<dbReference type="Pfam" id="PF00047">
    <property type="entry name" value="ig"/>
    <property type="match status" value="1"/>
</dbReference>
<feature type="region of interest" description="Disordered" evidence="1">
    <location>
        <begin position="27"/>
        <end position="62"/>
    </location>
</feature>
<sequence length="196" mass="20548">MMSRRDLLIAGLLLIVGSAAVFSYPQSSMDDDQMQADDDFDYGGEDQSAPSPQTKSSNPIASEKINKTLSVTGIRGEDVVLKCDVGSNLHSSDGVVLWYFGDNVISNGKNLVQPNFKLDANYDLTILKASPQVAGSYLCKVLPSGSVVNTKVTIAEHSLDAIAPESSTSAAGSASSFLGCTVLASTVLLLLGMGTH</sequence>
<dbReference type="InterPro" id="IPR036179">
    <property type="entry name" value="Ig-like_dom_sf"/>
</dbReference>
<dbReference type="Gene3D" id="2.60.40.10">
    <property type="entry name" value="Immunoglobulins"/>
    <property type="match status" value="1"/>
</dbReference>
<keyword evidence="5" id="KW-1185">Reference proteome</keyword>
<dbReference type="Proteomes" id="UP000515162">
    <property type="component" value="Chromosome 2R"/>
</dbReference>
<dbReference type="PROSITE" id="PS50835">
    <property type="entry name" value="IG_LIKE"/>
    <property type="match status" value="1"/>
</dbReference>
<dbReference type="AlphaFoldDB" id="A0A6P8JAR8"/>
<evidence type="ECO:0000256" key="1">
    <source>
        <dbReference type="SAM" id="MobiDB-lite"/>
    </source>
</evidence>
<dbReference type="GeneID" id="117135999"/>
<evidence type="ECO:0000256" key="2">
    <source>
        <dbReference type="SAM" id="Phobius"/>
    </source>
</evidence>
<dbReference type="FunFam" id="2.60.40.10:FF:003204">
    <property type="entry name" value="Babos, isoform A"/>
    <property type="match status" value="1"/>
</dbReference>
<evidence type="ECO:0000256" key="3">
    <source>
        <dbReference type="SAM" id="SignalP"/>
    </source>
</evidence>
<dbReference type="InterPro" id="IPR013783">
    <property type="entry name" value="Ig-like_fold"/>
</dbReference>
<accession>A0A6P8JAR8</accession>
<dbReference type="InterPro" id="IPR003599">
    <property type="entry name" value="Ig_sub"/>
</dbReference>
<keyword evidence="3" id="KW-0732">Signal</keyword>
<feature type="compositionally biased region" description="Acidic residues" evidence="1">
    <location>
        <begin position="29"/>
        <end position="44"/>
    </location>
</feature>
<evidence type="ECO:0000313" key="6">
    <source>
        <dbReference type="RefSeq" id="XP_033152505.1"/>
    </source>
</evidence>
<dbReference type="InterPro" id="IPR007110">
    <property type="entry name" value="Ig-like_dom"/>
</dbReference>
<keyword evidence="2" id="KW-0472">Membrane</keyword>
<dbReference type="SUPFAM" id="SSF48726">
    <property type="entry name" value="Immunoglobulin"/>
    <property type="match status" value="1"/>
</dbReference>
<feature type="compositionally biased region" description="Polar residues" evidence="1">
    <location>
        <begin position="48"/>
        <end position="60"/>
    </location>
</feature>
<dbReference type="SMART" id="SM00409">
    <property type="entry name" value="IG"/>
    <property type="match status" value="1"/>
</dbReference>
<keyword evidence="2" id="KW-1133">Transmembrane helix</keyword>
<keyword evidence="2" id="KW-0812">Transmembrane</keyword>
<reference evidence="6" key="1">
    <citation type="submission" date="2025-08" db="UniProtKB">
        <authorList>
            <consortium name="RefSeq"/>
        </authorList>
    </citation>
    <scope>IDENTIFICATION</scope>
    <source>
        <strain evidence="6">Mau12</strain>
        <tissue evidence="6">Whole Body</tissue>
    </source>
</reference>
<proteinExistence type="predicted"/>
<feature type="signal peptide" evidence="3">
    <location>
        <begin position="1"/>
        <end position="23"/>
    </location>
</feature>
<evidence type="ECO:0000313" key="5">
    <source>
        <dbReference type="Proteomes" id="UP000515162"/>
    </source>
</evidence>
<dbReference type="InterPro" id="IPR013151">
    <property type="entry name" value="Immunoglobulin_dom"/>
</dbReference>